<proteinExistence type="predicted"/>
<dbReference type="AlphaFoldDB" id="A0A7U2MIE2"/>
<dbReference type="EMBL" id="CP044621">
    <property type="protein sequence ID" value="QRD83810.1"/>
    <property type="molecule type" value="Genomic_DNA"/>
</dbReference>
<name>A0A7U2MIE2_ASPFN</name>
<dbReference type="Proteomes" id="UP000596276">
    <property type="component" value="Chromosome 5"/>
</dbReference>
<feature type="signal peptide" evidence="1">
    <location>
        <begin position="1"/>
        <end position="18"/>
    </location>
</feature>
<feature type="chain" id="PRO_5042249550" evidence="1">
    <location>
        <begin position="19"/>
        <end position="87"/>
    </location>
</feature>
<keyword evidence="1" id="KW-0732">Signal</keyword>
<sequence>MNLKSIAAALLTASVASAVQHQYTSLRTTSMEGHRIPALKSKQTVLGLGVATHAHRPVRMRCVVTDGSLSAAQMGSTVTVVKTDLLG</sequence>
<accession>A0A7U2MIE2</accession>
<evidence type="ECO:0000313" key="3">
    <source>
        <dbReference type="Proteomes" id="UP000596276"/>
    </source>
</evidence>
<gene>
    <name evidence="2" type="ORF">F9C07_2233816</name>
</gene>
<protein>
    <submittedName>
        <fullName evidence="2">Uncharacterized protein</fullName>
    </submittedName>
</protein>
<evidence type="ECO:0000313" key="2">
    <source>
        <dbReference type="EMBL" id="QRD83810.1"/>
    </source>
</evidence>
<reference evidence="3" key="1">
    <citation type="journal article" date="2021" name="G3 (Bethesda)">
        <title>Chromosome assembled and annotated genome sequence of Aspergillus flavus NRRL 3357.</title>
        <authorList>
            <person name="Skerker J.M."/>
            <person name="Pianalto K.M."/>
            <person name="Mondo S.J."/>
            <person name="Yang K."/>
            <person name="Arkin A.P."/>
            <person name="Keller N.P."/>
            <person name="Grigoriev I.V."/>
            <person name="Louise Glass N.L."/>
        </authorList>
    </citation>
    <scope>NUCLEOTIDE SEQUENCE [LARGE SCALE GENOMIC DNA]</scope>
    <source>
        <strain evidence="3">ATCC 200026 / FGSC A1120 / IAM 13836 / NRRL 3357 / JCM 12722 / SRRC 167</strain>
    </source>
</reference>
<evidence type="ECO:0000256" key="1">
    <source>
        <dbReference type="SAM" id="SignalP"/>
    </source>
</evidence>
<organism evidence="2 3">
    <name type="scientific">Aspergillus flavus (strain ATCC 200026 / FGSC A1120 / IAM 13836 / NRRL 3357 / JCM 12722 / SRRC 167)</name>
    <dbReference type="NCBI Taxonomy" id="332952"/>
    <lineage>
        <taxon>Eukaryota</taxon>
        <taxon>Fungi</taxon>
        <taxon>Dikarya</taxon>
        <taxon>Ascomycota</taxon>
        <taxon>Pezizomycotina</taxon>
        <taxon>Eurotiomycetes</taxon>
        <taxon>Eurotiomycetidae</taxon>
        <taxon>Eurotiales</taxon>
        <taxon>Aspergillaceae</taxon>
        <taxon>Aspergillus</taxon>
        <taxon>Aspergillus subgen. Circumdati</taxon>
    </lineage>
</organism>
<keyword evidence="3" id="KW-1185">Reference proteome</keyword>